<sequence length="102" mass="11698">MLFRALIPITVPNFKTTPFFSSIFPSLPGLYGTFLDHTRIIRTAEHFTSDTVKHFPSIDEYSITSCSASGYLNLLKLLLLSSFHWDVPYTLSYRPLHTPMKK</sequence>
<dbReference type="AlphaFoldDB" id="A0A4Y2PSJ0"/>
<gene>
    <name evidence="1" type="ORF">AVEN_38318_1</name>
</gene>
<keyword evidence="2" id="KW-1185">Reference proteome</keyword>
<reference evidence="1 2" key="1">
    <citation type="journal article" date="2019" name="Sci. Rep.">
        <title>Orb-weaving spider Araneus ventricosus genome elucidates the spidroin gene catalogue.</title>
        <authorList>
            <person name="Kono N."/>
            <person name="Nakamura H."/>
            <person name="Ohtoshi R."/>
            <person name="Moran D.A.P."/>
            <person name="Shinohara A."/>
            <person name="Yoshida Y."/>
            <person name="Fujiwara M."/>
            <person name="Mori M."/>
            <person name="Tomita M."/>
            <person name="Arakawa K."/>
        </authorList>
    </citation>
    <scope>NUCLEOTIDE SEQUENCE [LARGE SCALE GENOMIC DNA]</scope>
</reference>
<evidence type="ECO:0000313" key="2">
    <source>
        <dbReference type="Proteomes" id="UP000499080"/>
    </source>
</evidence>
<dbReference type="Proteomes" id="UP000499080">
    <property type="component" value="Unassembled WGS sequence"/>
</dbReference>
<proteinExistence type="predicted"/>
<protein>
    <submittedName>
        <fullName evidence="1">Uncharacterized protein</fullName>
    </submittedName>
</protein>
<dbReference type="EMBL" id="BGPR01011962">
    <property type="protein sequence ID" value="GBN53843.1"/>
    <property type="molecule type" value="Genomic_DNA"/>
</dbReference>
<comment type="caution">
    <text evidence="1">The sequence shown here is derived from an EMBL/GenBank/DDBJ whole genome shotgun (WGS) entry which is preliminary data.</text>
</comment>
<name>A0A4Y2PSJ0_ARAVE</name>
<accession>A0A4Y2PSJ0</accession>
<evidence type="ECO:0000313" key="1">
    <source>
        <dbReference type="EMBL" id="GBN53843.1"/>
    </source>
</evidence>
<organism evidence="1 2">
    <name type="scientific">Araneus ventricosus</name>
    <name type="common">Orbweaver spider</name>
    <name type="synonym">Epeira ventricosa</name>
    <dbReference type="NCBI Taxonomy" id="182803"/>
    <lineage>
        <taxon>Eukaryota</taxon>
        <taxon>Metazoa</taxon>
        <taxon>Ecdysozoa</taxon>
        <taxon>Arthropoda</taxon>
        <taxon>Chelicerata</taxon>
        <taxon>Arachnida</taxon>
        <taxon>Araneae</taxon>
        <taxon>Araneomorphae</taxon>
        <taxon>Entelegynae</taxon>
        <taxon>Araneoidea</taxon>
        <taxon>Araneidae</taxon>
        <taxon>Araneus</taxon>
    </lineage>
</organism>